<name>A0A8J6NKC7_9BACT</name>
<evidence type="ECO:0000313" key="2">
    <source>
        <dbReference type="Proteomes" id="UP000603434"/>
    </source>
</evidence>
<dbReference type="EMBL" id="JACNJH010000074">
    <property type="protein sequence ID" value="MBC8360195.1"/>
    <property type="molecule type" value="Genomic_DNA"/>
</dbReference>
<accession>A0A8J6NKC7</accession>
<reference evidence="1 2" key="1">
    <citation type="submission" date="2020-08" db="EMBL/GenBank/DDBJ databases">
        <title>Bridging the membrane lipid divide: bacteria of the FCB group superphylum have the potential to synthesize archaeal ether lipids.</title>
        <authorList>
            <person name="Villanueva L."/>
            <person name="Von Meijenfeldt F.A.B."/>
            <person name="Westbye A.B."/>
            <person name="Yadav S."/>
            <person name="Hopmans E.C."/>
            <person name="Dutilh B.E."/>
            <person name="Sinninghe Damste J.S."/>
        </authorList>
    </citation>
    <scope>NUCLEOTIDE SEQUENCE [LARGE SCALE GENOMIC DNA]</scope>
    <source>
        <strain evidence="1">NIOZ-UU30</strain>
    </source>
</reference>
<proteinExistence type="predicted"/>
<sequence length="209" mass="24345">MYSKDKDPPLILIDDHLPYPRAILQVFGGIKHGRRKNARGRFKHPRLKPPADLQVGVVKKIRDNRGYLLKVSSKALFGKKKEIEKRIQKLGIGRKINTSHMERLNGTIRGQQARLIRRTHAGSHLEEMLQYSIWLWRDLYNWTRIHYSLLDETPAMALCLAGEVWTVLKYILHPVHVSDLQRRDWAEQRNNVLESAVDVYKCNKALPIS</sequence>
<comment type="caution">
    <text evidence="1">The sequence shown here is derived from an EMBL/GenBank/DDBJ whole genome shotgun (WGS) entry which is preliminary data.</text>
</comment>
<gene>
    <name evidence="1" type="ORF">H8E23_02190</name>
</gene>
<dbReference type="Proteomes" id="UP000603434">
    <property type="component" value="Unassembled WGS sequence"/>
</dbReference>
<evidence type="ECO:0000313" key="1">
    <source>
        <dbReference type="EMBL" id="MBC8360195.1"/>
    </source>
</evidence>
<organism evidence="1 2">
    <name type="scientific">Candidatus Desulfatibia profunda</name>
    <dbReference type="NCBI Taxonomy" id="2841695"/>
    <lineage>
        <taxon>Bacteria</taxon>
        <taxon>Pseudomonadati</taxon>
        <taxon>Thermodesulfobacteriota</taxon>
        <taxon>Desulfobacteria</taxon>
        <taxon>Desulfobacterales</taxon>
        <taxon>Desulfobacterales incertae sedis</taxon>
        <taxon>Candidatus Desulfatibia</taxon>
    </lineage>
</organism>
<protein>
    <submittedName>
        <fullName evidence="1">Uncharacterized protein</fullName>
    </submittedName>
</protein>
<dbReference type="AlphaFoldDB" id="A0A8J6NKC7"/>